<evidence type="ECO:0000313" key="6">
    <source>
        <dbReference type="Proteomes" id="UP000320421"/>
    </source>
</evidence>
<dbReference type="GO" id="GO:0010629">
    <property type="term" value="P:negative regulation of gene expression"/>
    <property type="evidence" value="ECO:0007669"/>
    <property type="project" value="TreeGrafter"/>
</dbReference>
<keyword evidence="3" id="KW-0520">NAD</keyword>
<proteinExistence type="predicted"/>
<dbReference type="GO" id="GO:0016787">
    <property type="term" value="F:hydrolase activity"/>
    <property type="evidence" value="ECO:0007669"/>
    <property type="project" value="UniProtKB-KW"/>
</dbReference>
<dbReference type="PANTHER" id="PTHR14453">
    <property type="entry name" value="PARP/ZINC FINGER CCCH TYPE DOMAIN CONTAINING PROTEIN"/>
    <property type="match status" value="1"/>
</dbReference>
<dbReference type="InterPro" id="IPR002589">
    <property type="entry name" value="Macro_dom"/>
</dbReference>
<dbReference type="Pfam" id="PF01661">
    <property type="entry name" value="Macro"/>
    <property type="match status" value="1"/>
</dbReference>
<dbReference type="OrthoDB" id="6194521at2"/>
<dbReference type="GO" id="GO:0003714">
    <property type="term" value="F:transcription corepressor activity"/>
    <property type="evidence" value="ECO:0007669"/>
    <property type="project" value="TreeGrafter"/>
</dbReference>
<gene>
    <name evidence="5" type="primary">ymdB_2</name>
    <name evidence="5" type="ORF">HG66A1_65030</name>
</gene>
<dbReference type="PROSITE" id="PS51154">
    <property type="entry name" value="MACRO"/>
    <property type="match status" value="1"/>
</dbReference>
<dbReference type="GO" id="GO:0016757">
    <property type="term" value="F:glycosyltransferase activity"/>
    <property type="evidence" value="ECO:0007669"/>
    <property type="project" value="UniProtKB-KW"/>
</dbReference>
<keyword evidence="5" id="KW-0378">Hydrolase</keyword>
<keyword evidence="6" id="KW-1185">Reference proteome</keyword>
<evidence type="ECO:0000313" key="5">
    <source>
        <dbReference type="EMBL" id="QDT24668.1"/>
    </source>
</evidence>
<dbReference type="Gene3D" id="3.40.220.10">
    <property type="entry name" value="Leucine Aminopeptidase, subunit E, domain 1"/>
    <property type="match status" value="1"/>
</dbReference>
<keyword evidence="2" id="KW-0808">Transferase</keyword>
<dbReference type="RefSeq" id="WP_145193539.1">
    <property type="nucleotide sequence ID" value="NZ_CP036266.1"/>
</dbReference>
<sequence>MNVEIVSGNILEQPVEVIVNSWNRNVIPWWLLLPQGVSGAIKKQGGTTPFKEVAKQGAIPLGEARLTSAGRLPYRGIIHVAGINLLWFATEYSVTQSVINAMKLVDEHEFQSVAFPLIGSGSGNRGKDWSLGVMQHALAKIDSPAQVRIVKFEPHSSPAST</sequence>
<dbReference type="SUPFAM" id="SSF52949">
    <property type="entry name" value="Macro domain-like"/>
    <property type="match status" value="1"/>
</dbReference>
<dbReference type="EMBL" id="CP036266">
    <property type="protein sequence ID" value="QDT24668.1"/>
    <property type="molecule type" value="Genomic_DNA"/>
</dbReference>
<accession>A0A517PZ87</accession>
<feature type="domain" description="Macro" evidence="4">
    <location>
        <begin position="1"/>
        <end position="161"/>
    </location>
</feature>
<organism evidence="5 6">
    <name type="scientific">Gimesia chilikensis</name>
    <dbReference type="NCBI Taxonomy" id="2605989"/>
    <lineage>
        <taxon>Bacteria</taxon>
        <taxon>Pseudomonadati</taxon>
        <taxon>Planctomycetota</taxon>
        <taxon>Planctomycetia</taxon>
        <taxon>Planctomycetales</taxon>
        <taxon>Planctomycetaceae</taxon>
        <taxon>Gimesia</taxon>
    </lineage>
</organism>
<evidence type="ECO:0000259" key="4">
    <source>
        <dbReference type="PROSITE" id="PS51154"/>
    </source>
</evidence>
<evidence type="ECO:0000256" key="1">
    <source>
        <dbReference type="ARBA" id="ARBA00022676"/>
    </source>
</evidence>
<keyword evidence="1" id="KW-0328">Glycosyltransferase</keyword>
<protein>
    <submittedName>
        <fullName evidence="5">O-acetyl-ADP-ribose deacetylase</fullName>
        <ecNumber evidence="5">3.5.1.-</ecNumber>
    </submittedName>
</protein>
<name>A0A517PZ87_9PLAN</name>
<dbReference type="InterPro" id="IPR043472">
    <property type="entry name" value="Macro_dom-like"/>
</dbReference>
<dbReference type="Proteomes" id="UP000320421">
    <property type="component" value="Chromosome"/>
</dbReference>
<reference evidence="5 6" key="1">
    <citation type="submission" date="2019-02" db="EMBL/GenBank/DDBJ databases">
        <title>Deep-cultivation of Planctomycetes and their phenomic and genomic characterization uncovers novel biology.</title>
        <authorList>
            <person name="Wiegand S."/>
            <person name="Jogler M."/>
            <person name="Boedeker C."/>
            <person name="Pinto D."/>
            <person name="Vollmers J."/>
            <person name="Rivas-Marin E."/>
            <person name="Kohn T."/>
            <person name="Peeters S.H."/>
            <person name="Heuer A."/>
            <person name="Rast P."/>
            <person name="Oberbeckmann S."/>
            <person name="Bunk B."/>
            <person name="Jeske O."/>
            <person name="Meyerdierks A."/>
            <person name="Storesund J.E."/>
            <person name="Kallscheuer N."/>
            <person name="Luecker S."/>
            <person name="Lage O.M."/>
            <person name="Pohl T."/>
            <person name="Merkel B.J."/>
            <person name="Hornburger P."/>
            <person name="Mueller R.-W."/>
            <person name="Bruemmer F."/>
            <person name="Labrenz M."/>
            <person name="Spormann A.M."/>
            <person name="Op den Camp H."/>
            <person name="Overmann J."/>
            <person name="Amann R."/>
            <person name="Jetten M.S.M."/>
            <person name="Mascher T."/>
            <person name="Medema M.H."/>
            <person name="Devos D.P."/>
            <person name="Kaster A.-K."/>
            <person name="Ovreas L."/>
            <person name="Rohde M."/>
            <person name="Galperin M.Y."/>
            <person name="Jogler C."/>
        </authorList>
    </citation>
    <scope>NUCLEOTIDE SEQUENCE [LARGE SCALE GENOMIC DNA]</scope>
    <source>
        <strain evidence="5 6">HG66A1</strain>
    </source>
</reference>
<evidence type="ECO:0000256" key="3">
    <source>
        <dbReference type="ARBA" id="ARBA00023027"/>
    </source>
</evidence>
<dbReference type="SMART" id="SM00506">
    <property type="entry name" value="A1pp"/>
    <property type="match status" value="1"/>
</dbReference>
<dbReference type="GO" id="GO:0005737">
    <property type="term" value="C:cytoplasm"/>
    <property type="evidence" value="ECO:0007669"/>
    <property type="project" value="TreeGrafter"/>
</dbReference>
<evidence type="ECO:0000256" key="2">
    <source>
        <dbReference type="ARBA" id="ARBA00022679"/>
    </source>
</evidence>
<dbReference type="PANTHER" id="PTHR14453:SF67">
    <property type="entry name" value="POLY [ADP-RIBOSE] POLYMERASE"/>
    <property type="match status" value="1"/>
</dbReference>
<dbReference type="AlphaFoldDB" id="A0A517PZ87"/>
<dbReference type="InterPro" id="IPR052056">
    <property type="entry name" value="Mono-ARTD/PARP"/>
</dbReference>
<dbReference type="EC" id="3.5.1.-" evidence="5"/>